<accession>A0A8S3UU43</accession>
<evidence type="ECO:0000313" key="2">
    <source>
        <dbReference type="Proteomes" id="UP000683360"/>
    </source>
</evidence>
<name>A0A8S3UU43_MYTED</name>
<reference evidence="1" key="1">
    <citation type="submission" date="2021-03" db="EMBL/GenBank/DDBJ databases">
        <authorList>
            <person name="Bekaert M."/>
        </authorList>
    </citation>
    <scope>NUCLEOTIDE SEQUENCE</scope>
</reference>
<comment type="caution">
    <text evidence="1">The sequence shown here is derived from an EMBL/GenBank/DDBJ whole genome shotgun (WGS) entry which is preliminary data.</text>
</comment>
<dbReference type="Proteomes" id="UP000683360">
    <property type="component" value="Unassembled WGS sequence"/>
</dbReference>
<dbReference type="OrthoDB" id="6073341at2759"/>
<dbReference type="AlphaFoldDB" id="A0A8S3UU43"/>
<proteinExistence type="predicted"/>
<sequence length="151" mass="17162">MKSIQSTIPVLFELICAVPDLPQFMRNILSAVVDITTKTFIIDEHETSSEVTQNALAYFPNLPKIRCRGLYVMDKKMDEKVCTKKGSRHPSLLPGIFTVFCPHDTYHQFSGGKRARIIKECRYIVTKVSHLEKCSILCTDSGTYTSNDRNE</sequence>
<keyword evidence="2" id="KW-1185">Reference proteome</keyword>
<gene>
    <name evidence="1" type="ORF">MEDL_57835</name>
</gene>
<evidence type="ECO:0000313" key="1">
    <source>
        <dbReference type="EMBL" id="CAG2245842.1"/>
    </source>
</evidence>
<organism evidence="1 2">
    <name type="scientific">Mytilus edulis</name>
    <name type="common">Blue mussel</name>
    <dbReference type="NCBI Taxonomy" id="6550"/>
    <lineage>
        <taxon>Eukaryota</taxon>
        <taxon>Metazoa</taxon>
        <taxon>Spiralia</taxon>
        <taxon>Lophotrochozoa</taxon>
        <taxon>Mollusca</taxon>
        <taxon>Bivalvia</taxon>
        <taxon>Autobranchia</taxon>
        <taxon>Pteriomorphia</taxon>
        <taxon>Mytilida</taxon>
        <taxon>Mytiloidea</taxon>
        <taxon>Mytilidae</taxon>
        <taxon>Mytilinae</taxon>
        <taxon>Mytilus</taxon>
    </lineage>
</organism>
<protein>
    <submittedName>
        <fullName evidence="1">Uncharacterized protein</fullName>
    </submittedName>
</protein>
<dbReference type="EMBL" id="CAJPWZ010002789">
    <property type="protein sequence ID" value="CAG2245842.1"/>
    <property type="molecule type" value="Genomic_DNA"/>
</dbReference>